<keyword evidence="3" id="KW-1185">Reference proteome</keyword>
<reference evidence="2 3" key="1">
    <citation type="journal article" date="2011" name="Stand. Genomic Sci.">
        <title>Complete genome sequence of Haliscomenobacter hydrossis type strain (O).</title>
        <authorList>
            <consortium name="US DOE Joint Genome Institute (JGI-PGF)"/>
            <person name="Daligault H."/>
            <person name="Lapidus A."/>
            <person name="Zeytun A."/>
            <person name="Nolan M."/>
            <person name="Lucas S."/>
            <person name="Del Rio T.G."/>
            <person name="Tice H."/>
            <person name="Cheng J.F."/>
            <person name="Tapia R."/>
            <person name="Han C."/>
            <person name="Goodwin L."/>
            <person name="Pitluck S."/>
            <person name="Liolios K."/>
            <person name="Pagani I."/>
            <person name="Ivanova N."/>
            <person name="Huntemann M."/>
            <person name="Mavromatis K."/>
            <person name="Mikhailova N."/>
            <person name="Pati A."/>
            <person name="Chen A."/>
            <person name="Palaniappan K."/>
            <person name="Land M."/>
            <person name="Hauser L."/>
            <person name="Brambilla E.M."/>
            <person name="Rohde M."/>
            <person name="Verbarg S."/>
            <person name="Goker M."/>
            <person name="Bristow J."/>
            <person name="Eisen J.A."/>
            <person name="Markowitz V."/>
            <person name="Hugenholtz P."/>
            <person name="Kyrpides N.C."/>
            <person name="Klenk H.P."/>
            <person name="Woyke T."/>
        </authorList>
    </citation>
    <scope>NUCLEOTIDE SEQUENCE [LARGE SCALE GENOMIC DNA]</scope>
    <source>
        <strain evidence="3">ATCC 27775 / DSM 1100 / LMG 10767 / O</strain>
    </source>
</reference>
<feature type="transmembrane region" description="Helical" evidence="1">
    <location>
        <begin position="184"/>
        <end position="204"/>
    </location>
</feature>
<dbReference type="KEGG" id="hhy:Halhy_3636"/>
<dbReference type="CDD" id="cd21809">
    <property type="entry name" value="ABC-2_lan_permease-like"/>
    <property type="match status" value="1"/>
</dbReference>
<feature type="transmembrane region" description="Helical" evidence="1">
    <location>
        <begin position="108"/>
        <end position="136"/>
    </location>
</feature>
<dbReference type="Pfam" id="PF12730">
    <property type="entry name" value="ABC2_membrane_4"/>
    <property type="match status" value="1"/>
</dbReference>
<dbReference type="HOGENOM" id="CLU_1060825_0_0_10"/>
<keyword evidence="1" id="KW-0472">Membrane</keyword>
<dbReference type="EMBL" id="CP002691">
    <property type="protein sequence ID" value="AEE51488.1"/>
    <property type="molecule type" value="Genomic_DNA"/>
</dbReference>
<evidence type="ECO:0000313" key="2">
    <source>
        <dbReference type="EMBL" id="AEE51488.1"/>
    </source>
</evidence>
<accession>F4KYU6</accession>
<keyword evidence="1" id="KW-1133">Transmembrane helix</keyword>
<evidence type="ECO:0000313" key="3">
    <source>
        <dbReference type="Proteomes" id="UP000008461"/>
    </source>
</evidence>
<protein>
    <recommendedName>
        <fullName evidence="4">ABC transporter permease</fullName>
    </recommendedName>
</protein>
<dbReference type="RefSeq" id="WP_013766027.1">
    <property type="nucleotide sequence ID" value="NC_015510.1"/>
</dbReference>
<feature type="transmembrane region" description="Helical" evidence="1">
    <location>
        <begin position="156"/>
        <end position="177"/>
    </location>
</feature>
<name>F4KYU6_HALH1</name>
<feature type="transmembrane region" description="Helical" evidence="1">
    <location>
        <begin position="235"/>
        <end position="255"/>
    </location>
</feature>
<evidence type="ECO:0008006" key="4">
    <source>
        <dbReference type="Google" id="ProtNLM"/>
    </source>
</evidence>
<evidence type="ECO:0000256" key="1">
    <source>
        <dbReference type="SAM" id="Phobius"/>
    </source>
</evidence>
<dbReference type="eggNOG" id="COG4200">
    <property type="taxonomic scope" value="Bacteria"/>
</dbReference>
<keyword evidence="1" id="KW-0812">Transmembrane</keyword>
<feature type="transmembrane region" description="Helical" evidence="1">
    <location>
        <begin position="21"/>
        <end position="43"/>
    </location>
</feature>
<sequence length="261" mass="30133">MNATLLYSIQSEWMKTKRSAAFWLVLLGGFFTPAILCLIYMVYIEKLAPAYAEPKFWIKWYLNGWESMAYLLLPMGIVLATSLIAQLEYKNNAWKQVLTTPQSLSTVFVAKYTVVLFMMFQLFVLFTIGMYFAGALPAWYYGHVPYPKGSFPWRRIVQMSTSFYITSLPILALQYLLSIYFKNIMVSLGAGILMVTAAITALSWRYVYLVPYSYGGVHFMQLQGRMRFKSNILDIHYLALIYFAGFTLLAYLLYLTKKEKG</sequence>
<gene>
    <name evidence="2" type="ordered locus">Halhy_3636</name>
</gene>
<reference key="2">
    <citation type="submission" date="2011-04" db="EMBL/GenBank/DDBJ databases">
        <title>Complete sequence of chromosome of Haliscomenobacter hydrossis DSM 1100.</title>
        <authorList>
            <consortium name="US DOE Joint Genome Institute (JGI-PGF)"/>
            <person name="Lucas S."/>
            <person name="Han J."/>
            <person name="Lapidus A."/>
            <person name="Bruce D."/>
            <person name="Goodwin L."/>
            <person name="Pitluck S."/>
            <person name="Peters L."/>
            <person name="Kyrpides N."/>
            <person name="Mavromatis K."/>
            <person name="Ivanova N."/>
            <person name="Ovchinnikova G."/>
            <person name="Pagani I."/>
            <person name="Daligault H."/>
            <person name="Detter J.C."/>
            <person name="Han C."/>
            <person name="Land M."/>
            <person name="Hauser L."/>
            <person name="Markowitz V."/>
            <person name="Cheng J.-F."/>
            <person name="Hugenholtz P."/>
            <person name="Woyke T."/>
            <person name="Wu D."/>
            <person name="Verbarg S."/>
            <person name="Frueling A."/>
            <person name="Brambilla E."/>
            <person name="Klenk H.-P."/>
            <person name="Eisen J.A."/>
        </authorList>
    </citation>
    <scope>NUCLEOTIDE SEQUENCE</scope>
    <source>
        <strain>DSM 1100</strain>
    </source>
</reference>
<dbReference type="Proteomes" id="UP000008461">
    <property type="component" value="Chromosome"/>
</dbReference>
<feature type="transmembrane region" description="Helical" evidence="1">
    <location>
        <begin position="68"/>
        <end position="87"/>
    </location>
</feature>
<proteinExistence type="predicted"/>
<dbReference type="STRING" id="760192.Halhy_3636"/>
<dbReference type="AlphaFoldDB" id="F4KYU6"/>
<organism evidence="2 3">
    <name type="scientific">Haliscomenobacter hydrossis (strain ATCC 27775 / DSM 1100 / LMG 10767 / O)</name>
    <dbReference type="NCBI Taxonomy" id="760192"/>
    <lineage>
        <taxon>Bacteria</taxon>
        <taxon>Pseudomonadati</taxon>
        <taxon>Bacteroidota</taxon>
        <taxon>Saprospiria</taxon>
        <taxon>Saprospirales</taxon>
        <taxon>Haliscomenobacteraceae</taxon>
        <taxon>Haliscomenobacter</taxon>
    </lineage>
</organism>